<protein>
    <submittedName>
        <fullName evidence="6">GTPase activating protein</fullName>
    </submittedName>
</protein>
<dbReference type="PROSITE" id="PS50222">
    <property type="entry name" value="EF_HAND_2"/>
    <property type="match status" value="1"/>
</dbReference>
<dbReference type="GO" id="GO:0031267">
    <property type="term" value="F:small GTPase binding"/>
    <property type="evidence" value="ECO:0007669"/>
    <property type="project" value="TreeGrafter"/>
</dbReference>
<dbReference type="InterPro" id="IPR035969">
    <property type="entry name" value="Rab-GAP_TBC_sf"/>
</dbReference>
<proteinExistence type="predicted"/>
<accession>S9PPU8</accession>
<dbReference type="PROSITE" id="PS50086">
    <property type="entry name" value="TBC_RABGAP"/>
    <property type="match status" value="1"/>
</dbReference>
<reference evidence="6 7" key="1">
    <citation type="journal article" date="2011" name="Science">
        <title>Comparative functional genomics of the fission yeasts.</title>
        <authorList>
            <person name="Rhind N."/>
            <person name="Chen Z."/>
            <person name="Yassour M."/>
            <person name="Thompson D.A."/>
            <person name="Haas B.J."/>
            <person name="Habib N."/>
            <person name="Wapinski I."/>
            <person name="Roy S."/>
            <person name="Lin M.F."/>
            <person name="Heiman D.I."/>
            <person name="Young S.K."/>
            <person name="Furuya K."/>
            <person name="Guo Y."/>
            <person name="Pidoux A."/>
            <person name="Chen H.M."/>
            <person name="Robbertse B."/>
            <person name="Goldberg J.M."/>
            <person name="Aoki K."/>
            <person name="Bayne E.H."/>
            <person name="Berlin A.M."/>
            <person name="Desjardins C.A."/>
            <person name="Dobbs E."/>
            <person name="Dukaj L."/>
            <person name="Fan L."/>
            <person name="FitzGerald M.G."/>
            <person name="French C."/>
            <person name="Gujja S."/>
            <person name="Hansen K."/>
            <person name="Keifenheim D."/>
            <person name="Levin J.Z."/>
            <person name="Mosher R.A."/>
            <person name="Mueller C.A."/>
            <person name="Pfiffner J."/>
            <person name="Priest M."/>
            <person name="Russ C."/>
            <person name="Smialowska A."/>
            <person name="Swoboda P."/>
            <person name="Sykes S.M."/>
            <person name="Vaughn M."/>
            <person name="Vengrova S."/>
            <person name="Yoder R."/>
            <person name="Zeng Q."/>
            <person name="Allshire R."/>
            <person name="Baulcombe D."/>
            <person name="Birren B.W."/>
            <person name="Brown W."/>
            <person name="Ekwall K."/>
            <person name="Kellis M."/>
            <person name="Leatherwood J."/>
            <person name="Levin H."/>
            <person name="Margalit H."/>
            <person name="Martienssen R."/>
            <person name="Nieduszynski C.A."/>
            <person name="Spatafora J.W."/>
            <person name="Friedman N."/>
            <person name="Dalgaard J.Z."/>
            <person name="Baumann P."/>
            <person name="Niki H."/>
            <person name="Regev A."/>
            <person name="Nusbaum C."/>
        </authorList>
    </citation>
    <scope>NUCLEOTIDE SEQUENCE [LARGE SCALE GENOMIC DNA]</scope>
    <source>
        <strain evidence="7">yFS286</strain>
    </source>
</reference>
<organism evidence="6 7">
    <name type="scientific">Schizosaccharomyces octosporus (strain yFS286)</name>
    <name type="common">Fission yeast</name>
    <name type="synonym">Octosporomyces octosporus</name>
    <dbReference type="NCBI Taxonomy" id="483514"/>
    <lineage>
        <taxon>Eukaryota</taxon>
        <taxon>Fungi</taxon>
        <taxon>Dikarya</taxon>
        <taxon>Ascomycota</taxon>
        <taxon>Taphrinomycotina</taxon>
        <taxon>Schizosaccharomycetes</taxon>
        <taxon>Schizosaccharomycetales</taxon>
        <taxon>Schizosaccharomycetaceae</taxon>
        <taxon>Schizosaccharomyces</taxon>
    </lineage>
</organism>
<dbReference type="InterPro" id="IPR011992">
    <property type="entry name" value="EF-hand-dom_pair"/>
</dbReference>
<feature type="domain" description="Rab-GAP TBC" evidence="4">
    <location>
        <begin position="218"/>
        <end position="406"/>
    </location>
</feature>
<dbReference type="Gene3D" id="1.10.238.10">
    <property type="entry name" value="EF-hand"/>
    <property type="match status" value="1"/>
</dbReference>
<dbReference type="InterPro" id="IPR050302">
    <property type="entry name" value="Rab_GAP_TBC_domain"/>
</dbReference>
<feature type="compositionally biased region" description="Acidic residues" evidence="2">
    <location>
        <begin position="809"/>
        <end position="821"/>
    </location>
</feature>
<dbReference type="InterPro" id="IPR018247">
    <property type="entry name" value="EF_Hand_1_Ca_BS"/>
</dbReference>
<evidence type="ECO:0000256" key="1">
    <source>
        <dbReference type="ARBA" id="ARBA00022837"/>
    </source>
</evidence>
<evidence type="ECO:0000259" key="4">
    <source>
        <dbReference type="PROSITE" id="PS50086"/>
    </source>
</evidence>
<dbReference type="OrthoDB" id="17687at2759"/>
<dbReference type="InterPro" id="IPR002048">
    <property type="entry name" value="EF_hand_dom"/>
</dbReference>
<dbReference type="SUPFAM" id="SSF47473">
    <property type="entry name" value="EF-hand"/>
    <property type="match status" value="1"/>
</dbReference>
<gene>
    <name evidence="6" type="ORF">SOCG_01471</name>
</gene>
<dbReference type="OMA" id="ICEDYIP"/>
<keyword evidence="3" id="KW-0472">Membrane</keyword>
<dbReference type="Pfam" id="PF00566">
    <property type="entry name" value="RabGAP-TBC"/>
    <property type="match status" value="1"/>
</dbReference>
<feature type="compositionally biased region" description="Basic and acidic residues" evidence="2">
    <location>
        <begin position="798"/>
        <end position="808"/>
    </location>
</feature>
<dbReference type="EMBL" id="KE503208">
    <property type="protein sequence ID" value="EPX71251.1"/>
    <property type="molecule type" value="Genomic_DNA"/>
</dbReference>
<dbReference type="VEuPathDB" id="FungiDB:SOCG_01471"/>
<evidence type="ECO:0000313" key="7">
    <source>
        <dbReference type="Proteomes" id="UP000016088"/>
    </source>
</evidence>
<dbReference type="Gene3D" id="1.10.472.80">
    <property type="entry name" value="Ypt/Rab-GAP domain of gyp1p, domain 3"/>
    <property type="match status" value="1"/>
</dbReference>
<sequence length="834" mass="95500">MSSIASIIKTKLQLPDSSKDLAKLRWRFRLPDSQFSINSLPCEIQFIHYNNSEETKSLLGVLYLFTDYIAFRGDEEGTQFCMPYTIIRKVSKVKSDDYEQLLSVSTSNGYEFRISLQVSESTALRFCGLLKEELISHKANMHKASEFTKQFFSEQLISPNVAESNLSYGFGCKYGYPTDPRASRERAKLRMWKEYFLLYGTSLSLIRVSLFSKLVRIELPNKLRGEIWELTSGSLYLRLQNEDEYKNILRAYSGKTSFSLEEIEKDLGRSLPEYPAYQNDEGIDALRNVLVAFSWKNQDVGYCQAMNIVAAALLIHCNEAQTFYLMHKICEDYIPGYYSKTMYGTLIDQQVYETLVQRLMPNLHAHFVNKDIQLSIISLPWFLSLFFCTMPLPFAFRLMDFFFLEGPRVLFQIGMAVLYDNESEILKATEETMLISLLKRYFSQLSDRVYKDATDKRVASITKFQLLLVTAFKKFGNITHAMIESERKRHFNKVINSIESFAKRTQIRSIQNYGSLTRDDLSNIYDRYHEILSAKHEFEVSNSADTKLEFDEFCIFMGGVTDWAKNLDAAAINGSSSFLRHLFLRFDKSRVGSLSLQDLVSGIAGLKVRDVMHNISFIFELYDSDSDGFMDKSDVLKVSEALLWITRYMGDECLSAVSEFIQRCFHFADEASPEHREEEKLIDVDESLPSGDSTLERNVGANSDIRVSLPTFRMVIFSNVLLEQLFSGGLADSIVLAPVEEKTSTVGGLRGLLDSLVLDTNRWSETFRNHKHVANIPSSDNATSTGHRSYLTSDDTSNYEKVKSRTSDIDEDVGEPVEDDKDLLQFDPYKKTEA</sequence>
<dbReference type="SMART" id="SM00164">
    <property type="entry name" value="TBC"/>
    <property type="match status" value="1"/>
</dbReference>
<keyword evidence="7" id="KW-1185">Reference proteome</keyword>
<dbReference type="PROSITE" id="PS00018">
    <property type="entry name" value="EF_HAND_1"/>
    <property type="match status" value="1"/>
</dbReference>
<dbReference type="Gene3D" id="1.10.8.270">
    <property type="entry name" value="putative rabgap domain of human tbc1 domain family member 14 like domains"/>
    <property type="match status" value="1"/>
</dbReference>
<keyword evidence="3" id="KW-1133">Transmembrane helix</keyword>
<dbReference type="PANTHER" id="PTHR47219">
    <property type="entry name" value="RAB GTPASE-ACTIVATING PROTEIN 1-LIKE"/>
    <property type="match status" value="1"/>
</dbReference>
<dbReference type="GeneID" id="25030451"/>
<name>S9PPU8_SCHOY</name>
<dbReference type="eggNOG" id="KOG4347">
    <property type="taxonomic scope" value="Eukaryota"/>
</dbReference>
<dbReference type="HOGENOM" id="CLU_003538_1_0_1"/>
<dbReference type="Proteomes" id="UP000016088">
    <property type="component" value="Unassembled WGS sequence"/>
</dbReference>
<evidence type="ECO:0000256" key="2">
    <source>
        <dbReference type="SAM" id="MobiDB-lite"/>
    </source>
</evidence>
<dbReference type="GO" id="GO:0005096">
    <property type="term" value="F:GTPase activator activity"/>
    <property type="evidence" value="ECO:0007669"/>
    <property type="project" value="TreeGrafter"/>
</dbReference>
<dbReference type="GO" id="GO:0005509">
    <property type="term" value="F:calcium ion binding"/>
    <property type="evidence" value="ECO:0007669"/>
    <property type="project" value="InterPro"/>
</dbReference>
<feature type="transmembrane region" description="Helical" evidence="3">
    <location>
        <begin position="379"/>
        <end position="398"/>
    </location>
</feature>
<dbReference type="SUPFAM" id="SSF47923">
    <property type="entry name" value="Ypt/Rab-GAP domain of gyp1p"/>
    <property type="match status" value="2"/>
</dbReference>
<feature type="region of interest" description="Disordered" evidence="2">
    <location>
        <begin position="775"/>
        <end position="834"/>
    </location>
</feature>
<feature type="domain" description="EF-hand" evidence="5">
    <location>
        <begin position="610"/>
        <end position="645"/>
    </location>
</feature>
<keyword evidence="1" id="KW-0106">Calcium</keyword>
<keyword evidence="3" id="KW-0812">Transmembrane</keyword>
<dbReference type="PANTHER" id="PTHR47219:SF20">
    <property type="entry name" value="TBC1 DOMAIN FAMILY MEMBER 2B"/>
    <property type="match status" value="1"/>
</dbReference>
<evidence type="ECO:0000256" key="3">
    <source>
        <dbReference type="SAM" id="Phobius"/>
    </source>
</evidence>
<dbReference type="InterPro" id="IPR000195">
    <property type="entry name" value="Rab-GAP-TBC_dom"/>
</dbReference>
<evidence type="ECO:0000313" key="6">
    <source>
        <dbReference type="EMBL" id="EPX71251.1"/>
    </source>
</evidence>
<evidence type="ECO:0000259" key="5">
    <source>
        <dbReference type="PROSITE" id="PS50222"/>
    </source>
</evidence>
<feature type="compositionally biased region" description="Polar residues" evidence="2">
    <location>
        <begin position="776"/>
        <end position="796"/>
    </location>
</feature>
<dbReference type="AlphaFoldDB" id="S9PPU8"/>
<dbReference type="RefSeq" id="XP_013019878.1">
    <property type="nucleotide sequence ID" value="XM_013164424.1"/>
</dbReference>
<feature type="compositionally biased region" description="Basic and acidic residues" evidence="2">
    <location>
        <begin position="822"/>
        <end position="834"/>
    </location>
</feature>